<dbReference type="AlphaFoldDB" id="K9XTA3"/>
<evidence type="ECO:0000259" key="6">
    <source>
        <dbReference type="Pfam" id="PF07282"/>
    </source>
</evidence>
<evidence type="ECO:0000256" key="3">
    <source>
        <dbReference type="ARBA" id="ARBA00023125"/>
    </source>
</evidence>
<dbReference type="NCBIfam" id="NF040570">
    <property type="entry name" value="guided_TnpB"/>
    <property type="match status" value="1"/>
</dbReference>
<reference evidence="8" key="1">
    <citation type="journal article" date="2013" name="Proc. Natl. Acad. Sci. U.S.A.">
        <title>Improving the coverage of the cyanobacterial phylum using diversity-driven genome sequencing.</title>
        <authorList>
            <person name="Shih P.M."/>
            <person name="Wu D."/>
            <person name="Latifi A."/>
            <person name="Axen S.D."/>
            <person name="Fewer D.P."/>
            <person name="Talla E."/>
            <person name="Calteau A."/>
            <person name="Cai F."/>
            <person name="Tandeau de Marsac N."/>
            <person name="Rippka R."/>
            <person name="Herdman M."/>
            <person name="Sivonen K."/>
            <person name="Coursin T."/>
            <person name="Laurent T."/>
            <person name="Goodwin L."/>
            <person name="Nolan M."/>
            <person name="Davenport K.W."/>
            <person name="Han C.S."/>
            <person name="Rubin E.M."/>
            <person name="Eisen J.A."/>
            <person name="Woyke T."/>
            <person name="Gugger M."/>
            <person name="Kerfeld C.A."/>
        </authorList>
    </citation>
    <scope>NUCLEOTIDE SEQUENCE [LARGE SCALE GENOMIC DNA]</scope>
    <source>
        <strain evidence="8">ATCC 29371 / PCC 7437</strain>
    </source>
</reference>
<keyword evidence="4" id="KW-0233">DNA recombination</keyword>
<dbReference type="Pfam" id="PF01385">
    <property type="entry name" value="OrfB_IS605"/>
    <property type="match status" value="1"/>
</dbReference>
<dbReference type="eggNOG" id="COG0675">
    <property type="taxonomic scope" value="Bacteria"/>
</dbReference>
<dbReference type="RefSeq" id="WP_015193503.1">
    <property type="nucleotide sequence ID" value="NC_019748.1"/>
</dbReference>
<dbReference type="InterPro" id="IPR001959">
    <property type="entry name" value="Transposase"/>
</dbReference>
<dbReference type="Pfam" id="PF07282">
    <property type="entry name" value="Cas12f1-like_TNB"/>
    <property type="match status" value="1"/>
</dbReference>
<keyword evidence="2" id="KW-0815">Transposition</keyword>
<organism evidence="7 8">
    <name type="scientific">Stanieria cyanosphaera (strain ATCC 29371 / PCC 7437)</name>
    <dbReference type="NCBI Taxonomy" id="111780"/>
    <lineage>
        <taxon>Bacteria</taxon>
        <taxon>Bacillati</taxon>
        <taxon>Cyanobacteriota</taxon>
        <taxon>Cyanophyceae</taxon>
        <taxon>Pleurocapsales</taxon>
        <taxon>Dermocarpellaceae</taxon>
        <taxon>Stanieria</taxon>
    </lineage>
</organism>
<evidence type="ECO:0000256" key="2">
    <source>
        <dbReference type="ARBA" id="ARBA00022578"/>
    </source>
</evidence>
<name>K9XTA3_STAC7</name>
<dbReference type="GO" id="GO:0003677">
    <property type="term" value="F:DNA binding"/>
    <property type="evidence" value="ECO:0007669"/>
    <property type="project" value="UniProtKB-KW"/>
</dbReference>
<feature type="domain" description="Cas12f1-like TNB" evidence="6">
    <location>
        <begin position="301"/>
        <end position="372"/>
    </location>
</feature>
<sequence length="399" mass="45622">MRQVEKHVIKKSNQWWQEIDDLAFKSKNLFNLANYEYRQYYFAEGKTMGLPSLYHKVKNADAYRALPTKVSKQIIKNLTEVWTGYVNAHNDWEKNPHKYLGEPRIPKYKDKTKGRNLVIYPDESIYKKTLKDGICHLSMSNIKIQTQVKVIDQVRIVPTNSAYVVEIIYEKPELEQSQSSDLAGIDLGISNLIALTSNQPGFTPLLINGRKLKSINQFFNKRKAQLQSQLKGNQKTSKRLKGLTDKRNRVVDNFIHVTSRLVVDILKACEIGILVIGKNDGWKHNVAIGKKNNQQFVQIPHAKLIEKITYKAQLEGIKVITINESYTSKTSALDLEQPVKQTTYKGKRVKRGLFKTASGIVWNADINGSCQIVRKYAPDAFKQEELVRLAVNPLLVNPV</sequence>
<dbReference type="HOGENOM" id="CLU_032903_16_0_3"/>
<feature type="domain" description="Probable transposase IS891/IS1136/IS1341" evidence="5">
    <location>
        <begin position="168"/>
        <end position="279"/>
    </location>
</feature>
<accession>K9XTA3</accession>
<keyword evidence="3" id="KW-0238">DNA-binding</keyword>
<dbReference type="GO" id="GO:0032196">
    <property type="term" value="P:transposition"/>
    <property type="evidence" value="ECO:0007669"/>
    <property type="project" value="UniProtKB-KW"/>
</dbReference>
<evidence type="ECO:0000259" key="5">
    <source>
        <dbReference type="Pfam" id="PF01385"/>
    </source>
</evidence>
<gene>
    <name evidence="7" type="ordered locus">Sta7437_2292</name>
</gene>
<dbReference type="EMBL" id="CP003653">
    <property type="protein sequence ID" value="AFZ35835.1"/>
    <property type="molecule type" value="Genomic_DNA"/>
</dbReference>
<dbReference type="OrthoDB" id="442799at2"/>
<evidence type="ECO:0000313" key="8">
    <source>
        <dbReference type="Proteomes" id="UP000010473"/>
    </source>
</evidence>
<evidence type="ECO:0000256" key="1">
    <source>
        <dbReference type="ARBA" id="ARBA00008761"/>
    </source>
</evidence>
<comment type="similarity">
    <text evidence="1">In the C-terminal section; belongs to the transposase 35 family.</text>
</comment>
<evidence type="ECO:0000313" key="7">
    <source>
        <dbReference type="EMBL" id="AFZ35835.1"/>
    </source>
</evidence>
<dbReference type="GO" id="GO:0006310">
    <property type="term" value="P:DNA recombination"/>
    <property type="evidence" value="ECO:0007669"/>
    <property type="project" value="UniProtKB-KW"/>
</dbReference>
<proteinExistence type="inferred from homology"/>
<dbReference type="KEGG" id="scs:Sta7437_2292"/>
<dbReference type="InterPro" id="IPR010095">
    <property type="entry name" value="Cas12f1-like_TNB"/>
</dbReference>
<keyword evidence="8" id="KW-1185">Reference proteome</keyword>
<dbReference type="NCBIfam" id="TIGR01766">
    <property type="entry name" value="IS200/IS605 family accessory protein TnpB-like domain"/>
    <property type="match status" value="1"/>
</dbReference>
<dbReference type="Proteomes" id="UP000010473">
    <property type="component" value="Chromosome"/>
</dbReference>
<evidence type="ECO:0000256" key="4">
    <source>
        <dbReference type="ARBA" id="ARBA00023172"/>
    </source>
</evidence>
<protein>
    <submittedName>
        <fullName evidence="7">Transposase, IS605 OrfB family</fullName>
    </submittedName>
</protein>